<name>A0A0E9V0A4_ANGAN</name>
<reference evidence="1" key="1">
    <citation type="submission" date="2014-11" db="EMBL/GenBank/DDBJ databases">
        <authorList>
            <person name="Amaro Gonzalez C."/>
        </authorList>
    </citation>
    <scope>NUCLEOTIDE SEQUENCE</scope>
</reference>
<proteinExistence type="predicted"/>
<reference evidence="1" key="2">
    <citation type="journal article" date="2015" name="Fish Shellfish Immunol.">
        <title>Early steps in the European eel (Anguilla anguilla)-Vibrio vulnificus interaction in the gills: Role of the RtxA13 toxin.</title>
        <authorList>
            <person name="Callol A."/>
            <person name="Pajuelo D."/>
            <person name="Ebbesson L."/>
            <person name="Teles M."/>
            <person name="MacKenzie S."/>
            <person name="Amaro C."/>
        </authorList>
    </citation>
    <scope>NUCLEOTIDE SEQUENCE</scope>
</reference>
<dbReference type="AlphaFoldDB" id="A0A0E9V0A4"/>
<protein>
    <submittedName>
        <fullName evidence="1">Uncharacterized protein</fullName>
    </submittedName>
</protein>
<evidence type="ECO:0000313" key="1">
    <source>
        <dbReference type="EMBL" id="JAH71564.1"/>
    </source>
</evidence>
<accession>A0A0E9V0A4</accession>
<organism evidence="1">
    <name type="scientific">Anguilla anguilla</name>
    <name type="common">European freshwater eel</name>
    <name type="synonym">Muraena anguilla</name>
    <dbReference type="NCBI Taxonomy" id="7936"/>
    <lineage>
        <taxon>Eukaryota</taxon>
        <taxon>Metazoa</taxon>
        <taxon>Chordata</taxon>
        <taxon>Craniata</taxon>
        <taxon>Vertebrata</taxon>
        <taxon>Euteleostomi</taxon>
        <taxon>Actinopterygii</taxon>
        <taxon>Neopterygii</taxon>
        <taxon>Teleostei</taxon>
        <taxon>Anguilliformes</taxon>
        <taxon>Anguillidae</taxon>
        <taxon>Anguilla</taxon>
    </lineage>
</organism>
<sequence length="19" mass="2234">MQDFNARYTNYSPPSLCIL</sequence>
<dbReference type="EMBL" id="GBXM01037013">
    <property type="protein sequence ID" value="JAH71564.1"/>
    <property type="molecule type" value="Transcribed_RNA"/>
</dbReference>